<comment type="caution">
    <text evidence="8">The sequence shown here is derived from an EMBL/GenBank/DDBJ whole genome shotgun (WGS) entry which is preliminary data.</text>
</comment>
<protein>
    <submittedName>
        <fullName evidence="8">PRD domain-containing protein</fullName>
    </submittedName>
</protein>
<dbReference type="InterPro" id="IPR050661">
    <property type="entry name" value="BglG_antiterminators"/>
</dbReference>
<keyword evidence="1" id="KW-0808">Transferase</keyword>
<dbReference type="GO" id="GO:0009401">
    <property type="term" value="P:phosphoenolpyruvate-dependent sugar phosphotransferase system"/>
    <property type="evidence" value="ECO:0007669"/>
    <property type="project" value="InterPro"/>
</dbReference>
<evidence type="ECO:0000256" key="2">
    <source>
        <dbReference type="ARBA" id="ARBA00022737"/>
    </source>
</evidence>
<dbReference type="PROSITE" id="PS51094">
    <property type="entry name" value="PTS_EIIA_TYPE_2"/>
    <property type="match status" value="1"/>
</dbReference>
<dbReference type="InterPro" id="IPR013011">
    <property type="entry name" value="PTS_EIIB_2"/>
</dbReference>
<organism evidence="8 9">
    <name type="scientific">Shouchella lehensis</name>
    <dbReference type="NCBI Taxonomy" id="300825"/>
    <lineage>
        <taxon>Bacteria</taxon>
        <taxon>Bacillati</taxon>
        <taxon>Bacillota</taxon>
        <taxon>Bacilli</taxon>
        <taxon>Bacillales</taxon>
        <taxon>Bacillaceae</taxon>
        <taxon>Shouchella</taxon>
    </lineage>
</organism>
<name>A0A4Y7WRH8_9BACI</name>
<evidence type="ECO:0000256" key="3">
    <source>
        <dbReference type="ARBA" id="ARBA00023015"/>
    </source>
</evidence>
<evidence type="ECO:0000256" key="4">
    <source>
        <dbReference type="ARBA" id="ARBA00023163"/>
    </source>
</evidence>
<dbReference type="PROSITE" id="PS51372">
    <property type="entry name" value="PRD_2"/>
    <property type="match status" value="2"/>
</dbReference>
<dbReference type="InterPro" id="IPR036634">
    <property type="entry name" value="PRD_sf"/>
</dbReference>
<reference evidence="8 9" key="1">
    <citation type="submission" date="2019-03" db="EMBL/GenBank/DDBJ databases">
        <authorList>
            <person name="Liu G."/>
        </authorList>
    </citation>
    <scope>NUCLEOTIDE SEQUENCE [LARGE SCALE GENOMIC DNA]</scope>
    <source>
        <strain evidence="8 9">DSM 19099</strain>
    </source>
</reference>
<dbReference type="Proteomes" id="UP000298210">
    <property type="component" value="Unassembled WGS sequence"/>
</dbReference>
<evidence type="ECO:0000313" key="9">
    <source>
        <dbReference type="Proteomes" id="UP000298210"/>
    </source>
</evidence>
<dbReference type="SUPFAM" id="SSF55804">
    <property type="entry name" value="Phoshotransferase/anion transport protein"/>
    <property type="match status" value="1"/>
</dbReference>
<dbReference type="AlphaFoldDB" id="A0A4Y7WRH8"/>
<dbReference type="Pfam" id="PF00359">
    <property type="entry name" value="PTS_EIIA_2"/>
    <property type="match status" value="1"/>
</dbReference>
<dbReference type="SUPFAM" id="SSF52794">
    <property type="entry name" value="PTS system IIB component-like"/>
    <property type="match status" value="1"/>
</dbReference>
<accession>A0A4Y7WRH8</accession>
<keyword evidence="2" id="KW-0677">Repeat</keyword>
<dbReference type="Gene3D" id="3.40.930.10">
    <property type="entry name" value="Mannitol-specific EII, Chain A"/>
    <property type="match status" value="1"/>
</dbReference>
<dbReference type="Pfam" id="PF00874">
    <property type="entry name" value="PRD"/>
    <property type="match status" value="2"/>
</dbReference>
<feature type="domain" description="PTS EIIB type-2" evidence="6">
    <location>
        <begin position="416"/>
        <end position="505"/>
    </location>
</feature>
<dbReference type="CDD" id="cd05568">
    <property type="entry name" value="PTS_IIB_bgl_like"/>
    <property type="match status" value="1"/>
</dbReference>
<dbReference type="InterPro" id="IPR036095">
    <property type="entry name" value="PTS_EIIB-like_sf"/>
</dbReference>
<sequence>MEVFIVFLTARERILIKTLLDHELGLSIKELADIASVSLRTVQRDLKDVENTLRTNELTLQRKPHVRILGKLDAKQKLAHKLADNKQEHLTAEERVSLLIATLLDAKGPVKLYALAKELDVAVATVSSDLYKASEWLEHFGIDLVRKRGFGVEAIGTETSIRRAMSAVLSEHLTEETFYHAVFSEELQQEVANRLLHFVDLVTIRNVQKTLTQLHAEALERLTDQSYIALVVHITLAIERIRQGEKIQMDATQLEVLEREKDVLPLAQSLAKALEKTFHIHIPKEEVGYLVMHLRGTRTSQPIEETFIKGNPELSYRVKALIREMEEALRISFSDPSFFQGLLAHLRPTIYRVEQHMKIHNPLLDKIKADYGPLFNVTKEKAGKVFSPIELPDEEIGFLTLHFGAVITRNRNRGPIRALVVCSSGIGSARMLSSRIRDEFPEVQSITLASLLDLNQYDPHSFDLFLSTVRINERKRQAIHVSPVLTDNEVKMIRTYLDRQHEQPPMVTVPSVRELQTPVTMKDITTMSLFMEQVLDSVFHCQIDIIEGGLDNVIKDLEKKDKLKRHDEVLKALREREELGGLAIPNAGMALYHTRTEDILAPVFGILTLNRSTSVLSMAGEKEDIARVILMLAPLDLTEQQLAYMSYLSILLIESEEQTKIFKEETISSIQWLLEEKSKSFLIRYINEGVDTL</sequence>
<dbReference type="InterPro" id="IPR016152">
    <property type="entry name" value="PTrfase/Anion_transptr"/>
</dbReference>
<dbReference type="InterPro" id="IPR011608">
    <property type="entry name" value="PRD"/>
</dbReference>
<proteinExistence type="predicted"/>
<dbReference type="SUPFAM" id="SSF63520">
    <property type="entry name" value="PTS-regulatory domain, PRD"/>
    <property type="match status" value="2"/>
</dbReference>
<dbReference type="Gene3D" id="3.40.50.2300">
    <property type="match status" value="1"/>
</dbReference>
<dbReference type="Gene3D" id="1.10.1790.10">
    <property type="entry name" value="PRD domain"/>
    <property type="match status" value="2"/>
</dbReference>
<keyword evidence="4" id="KW-0804">Transcription</keyword>
<feature type="domain" description="PRD" evidence="7">
    <location>
        <begin position="198"/>
        <end position="304"/>
    </location>
</feature>
<evidence type="ECO:0000259" key="7">
    <source>
        <dbReference type="PROSITE" id="PS51372"/>
    </source>
</evidence>
<dbReference type="GO" id="GO:0006355">
    <property type="term" value="P:regulation of DNA-templated transcription"/>
    <property type="evidence" value="ECO:0007669"/>
    <property type="project" value="InterPro"/>
</dbReference>
<evidence type="ECO:0000313" key="8">
    <source>
        <dbReference type="EMBL" id="TES51249.1"/>
    </source>
</evidence>
<keyword evidence="3" id="KW-0805">Transcription regulation</keyword>
<feature type="domain" description="PTS EIIA type-2" evidence="5">
    <location>
        <begin position="528"/>
        <end position="677"/>
    </location>
</feature>
<dbReference type="PROSITE" id="PS51099">
    <property type="entry name" value="PTS_EIIB_TYPE_2"/>
    <property type="match status" value="1"/>
</dbReference>
<dbReference type="PANTHER" id="PTHR30185">
    <property type="entry name" value="CRYPTIC BETA-GLUCOSIDE BGL OPERON ANTITERMINATOR"/>
    <property type="match status" value="1"/>
</dbReference>
<feature type="domain" description="PRD" evidence="7">
    <location>
        <begin position="309"/>
        <end position="413"/>
    </location>
</feature>
<dbReference type="PANTHER" id="PTHR30185:SF18">
    <property type="entry name" value="TRANSCRIPTIONAL REGULATOR MTLR"/>
    <property type="match status" value="1"/>
</dbReference>
<gene>
    <name evidence="8" type="ORF">E2L03_04830</name>
</gene>
<dbReference type="InterPro" id="IPR002178">
    <property type="entry name" value="PTS_EIIA_type-2_dom"/>
</dbReference>
<dbReference type="GO" id="GO:0008982">
    <property type="term" value="F:protein-N(PI)-phosphohistidine-sugar phosphotransferase activity"/>
    <property type="evidence" value="ECO:0007669"/>
    <property type="project" value="InterPro"/>
</dbReference>
<evidence type="ECO:0000256" key="1">
    <source>
        <dbReference type="ARBA" id="ARBA00022679"/>
    </source>
</evidence>
<dbReference type="EMBL" id="SNUX01000001">
    <property type="protein sequence ID" value="TES51249.1"/>
    <property type="molecule type" value="Genomic_DNA"/>
</dbReference>
<evidence type="ECO:0000259" key="6">
    <source>
        <dbReference type="PROSITE" id="PS51099"/>
    </source>
</evidence>
<evidence type="ECO:0000259" key="5">
    <source>
        <dbReference type="PROSITE" id="PS51094"/>
    </source>
</evidence>